<dbReference type="EMBL" id="CP119078">
    <property type="protein sequence ID" value="WED42658.1"/>
    <property type="molecule type" value="Genomic_DNA"/>
</dbReference>
<protein>
    <submittedName>
        <fullName evidence="1">Uncharacterized protein</fullName>
    </submittedName>
</protein>
<evidence type="ECO:0000313" key="1">
    <source>
        <dbReference type="EMBL" id="WED42658.1"/>
    </source>
</evidence>
<name>A0ABY8AQ52_9GAMM</name>
<dbReference type="RefSeq" id="WP_275088474.1">
    <property type="nucleotide sequence ID" value="NZ_CP119078.1"/>
</dbReference>
<sequence length="207" mass="24238">MNQRLVWNFEINPTPPLDLLSLAKDEKDKLKWEARYFWPENTIVTLIGLNDSFLDLGNYEIKHRNDNYLLLPDSDYNIKQRRDELQYKPLLQKIDNIRAYGKKIDLNQPMMPNHSHNTENASLTNLLTQVQDKAVHVAVHKIVLIYKFPTTPAIKLELARLTVYEKIYFSVCIEGRSQLLVSHIAKHLLVNHVSCDYVNFLRPLQKS</sequence>
<reference evidence="1 2" key="1">
    <citation type="submission" date="2023-02" db="EMBL/GenBank/DDBJ databases">
        <title>Genome Sequence of L. cardiaca H63T.</title>
        <authorList>
            <person name="Lopez A.E."/>
            <person name="Cianciotto N.P."/>
        </authorList>
    </citation>
    <scope>NUCLEOTIDE SEQUENCE [LARGE SCALE GENOMIC DNA]</scope>
    <source>
        <strain evidence="1 2">H63</strain>
    </source>
</reference>
<accession>A0ABY8AQ52</accession>
<keyword evidence="2" id="KW-1185">Reference proteome</keyword>
<gene>
    <name evidence="1" type="ORF">PXX05_12225</name>
</gene>
<proteinExistence type="predicted"/>
<dbReference type="Proteomes" id="UP001222087">
    <property type="component" value="Chromosome"/>
</dbReference>
<evidence type="ECO:0000313" key="2">
    <source>
        <dbReference type="Proteomes" id="UP001222087"/>
    </source>
</evidence>
<organism evidence="1 2">
    <name type="scientific">Legionella cardiaca</name>
    <dbReference type="NCBI Taxonomy" id="1071983"/>
    <lineage>
        <taxon>Bacteria</taxon>
        <taxon>Pseudomonadati</taxon>
        <taxon>Pseudomonadota</taxon>
        <taxon>Gammaproteobacteria</taxon>
        <taxon>Legionellales</taxon>
        <taxon>Legionellaceae</taxon>
        <taxon>Legionella</taxon>
    </lineage>
</organism>